<feature type="region of interest" description="Disordered" evidence="1">
    <location>
        <begin position="56"/>
        <end position="79"/>
    </location>
</feature>
<organism evidence="2 3">
    <name type="scientific">Aldrovandia affinis</name>
    <dbReference type="NCBI Taxonomy" id="143900"/>
    <lineage>
        <taxon>Eukaryota</taxon>
        <taxon>Metazoa</taxon>
        <taxon>Chordata</taxon>
        <taxon>Craniata</taxon>
        <taxon>Vertebrata</taxon>
        <taxon>Euteleostomi</taxon>
        <taxon>Actinopterygii</taxon>
        <taxon>Neopterygii</taxon>
        <taxon>Teleostei</taxon>
        <taxon>Notacanthiformes</taxon>
        <taxon>Halosauridae</taxon>
        <taxon>Aldrovandia</taxon>
    </lineage>
</organism>
<evidence type="ECO:0000313" key="2">
    <source>
        <dbReference type="EMBL" id="KAJ8408096.1"/>
    </source>
</evidence>
<sequence length="98" mass="10819">MKSASWGGLTGDPSSHSVNTERELELEPEGLLPCPRLACAWLAWCRKHVRAPGNCLKHGNKLEHTPSNKGQDCRGSTQDTCCSVRSPEEEMRQKTATE</sequence>
<evidence type="ECO:0000313" key="3">
    <source>
        <dbReference type="Proteomes" id="UP001221898"/>
    </source>
</evidence>
<accession>A0AAD7SUK3</accession>
<dbReference type="Proteomes" id="UP001221898">
    <property type="component" value="Unassembled WGS sequence"/>
</dbReference>
<proteinExistence type="predicted"/>
<gene>
    <name evidence="2" type="ORF">AAFF_G00263240</name>
</gene>
<protein>
    <submittedName>
        <fullName evidence="2">Uncharacterized protein</fullName>
    </submittedName>
</protein>
<dbReference type="AlphaFoldDB" id="A0AAD7SUK3"/>
<comment type="caution">
    <text evidence="2">The sequence shown here is derived from an EMBL/GenBank/DDBJ whole genome shotgun (WGS) entry which is preliminary data.</text>
</comment>
<name>A0AAD7SUK3_9TELE</name>
<keyword evidence="3" id="KW-1185">Reference proteome</keyword>
<evidence type="ECO:0000256" key="1">
    <source>
        <dbReference type="SAM" id="MobiDB-lite"/>
    </source>
</evidence>
<feature type="region of interest" description="Disordered" evidence="1">
    <location>
        <begin position="1"/>
        <end position="27"/>
    </location>
</feature>
<reference evidence="2" key="1">
    <citation type="journal article" date="2023" name="Science">
        <title>Genome structures resolve the early diversification of teleost fishes.</title>
        <authorList>
            <person name="Parey E."/>
            <person name="Louis A."/>
            <person name="Montfort J."/>
            <person name="Bouchez O."/>
            <person name="Roques C."/>
            <person name="Iampietro C."/>
            <person name="Lluch J."/>
            <person name="Castinel A."/>
            <person name="Donnadieu C."/>
            <person name="Desvignes T."/>
            <person name="Floi Bucao C."/>
            <person name="Jouanno E."/>
            <person name="Wen M."/>
            <person name="Mejri S."/>
            <person name="Dirks R."/>
            <person name="Jansen H."/>
            <person name="Henkel C."/>
            <person name="Chen W.J."/>
            <person name="Zahm M."/>
            <person name="Cabau C."/>
            <person name="Klopp C."/>
            <person name="Thompson A.W."/>
            <person name="Robinson-Rechavi M."/>
            <person name="Braasch I."/>
            <person name="Lecointre G."/>
            <person name="Bobe J."/>
            <person name="Postlethwait J.H."/>
            <person name="Berthelot C."/>
            <person name="Roest Crollius H."/>
            <person name="Guiguen Y."/>
        </authorList>
    </citation>
    <scope>NUCLEOTIDE SEQUENCE</scope>
    <source>
        <strain evidence="2">NC1722</strain>
    </source>
</reference>
<dbReference type="EMBL" id="JAINUG010000036">
    <property type="protein sequence ID" value="KAJ8408096.1"/>
    <property type="molecule type" value="Genomic_DNA"/>
</dbReference>
<feature type="compositionally biased region" description="Polar residues" evidence="1">
    <location>
        <begin position="67"/>
        <end position="79"/>
    </location>
</feature>